<proteinExistence type="predicted"/>
<dbReference type="Proteomes" id="UP000294911">
    <property type="component" value="Unassembled WGS sequence"/>
</dbReference>
<dbReference type="AlphaFoldDB" id="A0A4R2Q7G9"/>
<keyword evidence="2" id="KW-1185">Reference proteome</keyword>
<comment type="caution">
    <text evidence="1">The sequence shown here is derived from an EMBL/GenBank/DDBJ whole genome shotgun (WGS) entry which is preliminary data.</text>
</comment>
<reference evidence="1 2" key="1">
    <citation type="submission" date="2019-03" db="EMBL/GenBank/DDBJ databases">
        <title>Genomic Encyclopedia of Type Strains, Phase IV (KMG-IV): sequencing the most valuable type-strain genomes for metagenomic binning, comparative biology and taxonomic classification.</title>
        <authorList>
            <person name="Goeker M."/>
        </authorList>
    </citation>
    <scope>NUCLEOTIDE SEQUENCE [LARGE SCALE GENOMIC DNA]</scope>
    <source>
        <strain evidence="1 2">DSM 45765</strain>
    </source>
</reference>
<dbReference type="OrthoDB" id="495805at2"/>
<evidence type="ECO:0000313" key="1">
    <source>
        <dbReference type="EMBL" id="TCP42655.1"/>
    </source>
</evidence>
<accession>A0A4R2Q7G9</accession>
<sequence>MAGDAPPSPVKDKTYNLVTVLQESMRHTWTMETYIQDAERDEDEELARWFHKIQENNKKAVEQGKELLERRLS</sequence>
<dbReference type="RefSeq" id="WP_132880870.1">
    <property type="nucleotide sequence ID" value="NZ_SLXQ01000023.1"/>
</dbReference>
<protein>
    <submittedName>
        <fullName evidence="1">Uncharacterized protein</fullName>
    </submittedName>
</protein>
<evidence type="ECO:0000313" key="2">
    <source>
        <dbReference type="Proteomes" id="UP000294911"/>
    </source>
</evidence>
<name>A0A4R2Q7G9_9PSEU</name>
<gene>
    <name evidence="1" type="ORF">EV191_12355</name>
</gene>
<organism evidence="1 2">
    <name type="scientific">Tamaricihabitans halophyticus</name>
    <dbReference type="NCBI Taxonomy" id="1262583"/>
    <lineage>
        <taxon>Bacteria</taxon>
        <taxon>Bacillati</taxon>
        <taxon>Actinomycetota</taxon>
        <taxon>Actinomycetes</taxon>
        <taxon>Pseudonocardiales</taxon>
        <taxon>Pseudonocardiaceae</taxon>
        <taxon>Tamaricihabitans</taxon>
    </lineage>
</organism>
<dbReference type="EMBL" id="SLXQ01000023">
    <property type="protein sequence ID" value="TCP42655.1"/>
    <property type="molecule type" value="Genomic_DNA"/>
</dbReference>